<gene>
    <name evidence="4" type="ORF">PVBDA_1400070</name>
</gene>
<evidence type="ECO:0000313" key="4">
    <source>
        <dbReference type="EMBL" id="CAD2103442.1"/>
    </source>
</evidence>
<proteinExistence type="predicted"/>
<reference evidence="4 5" key="1">
    <citation type="submission" date="2020-08" db="EMBL/GenBank/DDBJ databases">
        <authorList>
            <person name="Ramaprasad A."/>
        </authorList>
    </citation>
    <scope>NUCLEOTIDE SEQUENCE [LARGE SCALE GENOMIC DNA]</scope>
</reference>
<feature type="domain" description="PYST-C1-like N-terminal" evidence="3">
    <location>
        <begin position="32"/>
        <end position="78"/>
    </location>
</feature>
<dbReference type="InterPro" id="IPR006488">
    <property type="entry name" value="PYST-C1_N"/>
</dbReference>
<evidence type="ECO:0000259" key="3">
    <source>
        <dbReference type="Pfam" id="PF09690"/>
    </source>
</evidence>
<feature type="signal peptide" evidence="2">
    <location>
        <begin position="1"/>
        <end position="18"/>
    </location>
</feature>
<sequence>MNKKIFSLVCIILYVLLAVSIHCSEQKHDQSKTSGLRSRIIRAIKKIKSSNKKNDIEPQRENQLNNNNNNDYNNDKDKCVNYYTHVKGKMRKPITSCCGLMVIGYGDLYE</sequence>
<evidence type="ECO:0000313" key="5">
    <source>
        <dbReference type="Proteomes" id="UP000515550"/>
    </source>
</evidence>
<feature type="region of interest" description="Disordered" evidence="1">
    <location>
        <begin position="50"/>
        <end position="76"/>
    </location>
</feature>
<accession>A0A6V7SUP9</accession>
<dbReference type="AlphaFoldDB" id="A0A6V7SUP9"/>
<evidence type="ECO:0000256" key="2">
    <source>
        <dbReference type="SAM" id="SignalP"/>
    </source>
</evidence>
<protein>
    <submittedName>
        <fullName evidence="4">Fam-c protein</fullName>
    </submittedName>
</protein>
<dbReference type="NCBIfam" id="TIGR01601">
    <property type="entry name" value="PYST-C1"/>
    <property type="match status" value="1"/>
</dbReference>
<keyword evidence="2" id="KW-0732">Signal</keyword>
<dbReference type="Pfam" id="PF09690">
    <property type="entry name" value="PYST-C1"/>
    <property type="match status" value="1"/>
</dbReference>
<organism evidence="4 5">
    <name type="scientific">Plasmodium vinckei brucechwatti</name>
    <dbReference type="NCBI Taxonomy" id="119398"/>
    <lineage>
        <taxon>Eukaryota</taxon>
        <taxon>Sar</taxon>
        <taxon>Alveolata</taxon>
        <taxon>Apicomplexa</taxon>
        <taxon>Aconoidasida</taxon>
        <taxon>Haemosporida</taxon>
        <taxon>Plasmodiidae</taxon>
        <taxon>Plasmodium</taxon>
        <taxon>Plasmodium (Vinckeia)</taxon>
    </lineage>
</organism>
<dbReference type="VEuPathDB" id="PlasmoDB:PVBDA_1400070"/>
<evidence type="ECO:0000256" key="1">
    <source>
        <dbReference type="SAM" id="MobiDB-lite"/>
    </source>
</evidence>
<name>A0A6V7SUP9_PLAVN</name>
<feature type="chain" id="PRO_5027594016" evidence="2">
    <location>
        <begin position="19"/>
        <end position="110"/>
    </location>
</feature>
<dbReference type="EMBL" id="LR865392">
    <property type="protein sequence ID" value="CAD2103442.1"/>
    <property type="molecule type" value="Genomic_DNA"/>
</dbReference>
<dbReference type="Proteomes" id="UP000515550">
    <property type="component" value="Chromosome PVBDA_14"/>
</dbReference>